<keyword evidence="1" id="KW-0732">Signal</keyword>
<feature type="chain" id="PRO_5032576932" evidence="1">
    <location>
        <begin position="23"/>
        <end position="688"/>
    </location>
</feature>
<sequence>MKRIRISGLTLGLLAAAGMTHGQPASTAQLIAAGQQSDPALSSAAEEVVQDFVVRDKRGRLVKDLKAGEVKVADDGAEHRVTALRLVDGAEAGQRIGLVTLVFERLGNAARRVARDAAESLVKGEQAQNVQFAVVAVDSQLFVLQEFTTDKEALKRAIGRVTNGQYATYAVESERIKKSLKETVASADGAPAQKKTAQVMLDMLQFNSSYGREEATRMSIFSLLSLVRGQYSMAGRKSIVYFSEGMEVPTHLDEPFRSIPSAANRGNVAIYTVDARGVQTSSQNAGSEDLAKAAKLTGDATTATSGAVSKDELQASDLAENSMRKNIQLPLQTLAESTGAFLMSDSNDLSKPMRQVSEEAASYYEAVYHPGIGSYDGRFRKTQVEVARKDTVVHARLGYFSLPVTARGPALMPFEFALTKALGMNPMPKDVEFRSAALVVRPGPTEAKGLVVVEVPMSGIKFTEHLDTKTFSSRVSLLALVKDAKGEVVAKVSSDLPRRGPLALLPQARAGNYIYKEPLNLPPGRYTLETAVMDHEAGTVGTRKSSYVVTPKAQGVAMSSLYLVRNFQANAKDLDPNEPLQYQGGRITATLGGQVLAVKGAQMSTFFVVYPDPAIAEKPVAEAEFSVDGKVIAKSALPLPAPDAQGRIAYVLSSPAESMPPATYLIHVIVKQGNSTADGMAQVQIAAR</sequence>
<evidence type="ECO:0000313" key="2">
    <source>
        <dbReference type="EMBL" id="QOY86886.1"/>
    </source>
</evidence>
<evidence type="ECO:0000313" key="3">
    <source>
        <dbReference type="Proteomes" id="UP000593892"/>
    </source>
</evidence>
<dbReference type="AlphaFoldDB" id="A0A7S7SJX2"/>
<feature type="signal peptide" evidence="1">
    <location>
        <begin position="1"/>
        <end position="22"/>
    </location>
</feature>
<dbReference type="Proteomes" id="UP000593892">
    <property type="component" value="Chromosome"/>
</dbReference>
<dbReference type="Gene3D" id="3.40.50.410">
    <property type="entry name" value="von Willebrand factor, type A domain"/>
    <property type="match status" value="1"/>
</dbReference>
<evidence type="ECO:0000256" key="1">
    <source>
        <dbReference type="SAM" id="SignalP"/>
    </source>
</evidence>
<keyword evidence="3" id="KW-1185">Reference proteome</keyword>
<protein>
    <submittedName>
        <fullName evidence="2">VWA domain-containing protein</fullName>
    </submittedName>
</protein>
<organism evidence="2 3">
    <name type="scientific">Paludibaculum fermentans</name>
    <dbReference type="NCBI Taxonomy" id="1473598"/>
    <lineage>
        <taxon>Bacteria</taxon>
        <taxon>Pseudomonadati</taxon>
        <taxon>Acidobacteriota</taxon>
        <taxon>Terriglobia</taxon>
        <taxon>Bryobacterales</taxon>
        <taxon>Bryobacteraceae</taxon>
        <taxon>Paludibaculum</taxon>
    </lineage>
</organism>
<dbReference type="InterPro" id="IPR036465">
    <property type="entry name" value="vWFA_dom_sf"/>
</dbReference>
<proteinExistence type="predicted"/>
<dbReference type="RefSeq" id="WP_194448555.1">
    <property type="nucleotide sequence ID" value="NZ_CP063849.1"/>
</dbReference>
<dbReference type="InterPro" id="IPR017802">
    <property type="entry name" value="VWFA-rel_acidobac-type"/>
</dbReference>
<dbReference type="EMBL" id="CP063849">
    <property type="protein sequence ID" value="QOY86886.1"/>
    <property type="molecule type" value="Genomic_DNA"/>
</dbReference>
<dbReference type="KEGG" id="pfer:IRI77_29520"/>
<reference evidence="2 3" key="1">
    <citation type="submission" date="2020-10" db="EMBL/GenBank/DDBJ databases">
        <title>Complete genome sequence of Paludibaculum fermentans P105T, a facultatively anaerobic acidobacterium capable of dissimilatory Fe(III) reduction.</title>
        <authorList>
            <person name="Dedysh S.N."/>
            <person name="Beletsky A.V."/>
            <person name="Kulichevskaya I.S."/>
            <person name="Mardanov A.V."/>
            <person name="Ravin N.V."/>
        </authorList>
    </citation>
    <scope>NUCLEOTIDE SEQUENCE [LARGE SCALE GENOMIC DNA]</scope>
    <source>
        <strain evidence="2 3">P105</strain>
    </source>
</reference>
<gene>
    <name evidence="2" type="ORF">IRI77_29520</name>
</gene>
<dbReference type="NCBIfam" id="TIGR03436">
    <property type="entry name" value="acidobact_VWFA"/>
    <property type="match status" value="1"/>
</dbReference>
<name>A0A7S7SJX2_PALFE</name>
<accession>A0A7S7SJX2</accession>